<keyword evidence="4" id="KW-1185">Reference proteome</keyword>
<gene>
    <name evidence="3" type="ORF">Rin_00016000</name>
</gene>
<feature type="domain" description="Polyribonucleotide phosphorylase C-terminal" evidence="2">
    <location>
        <begin position="162"/>
        <end position="194"/>
    </location>
</feature>
<organism evidence="3 4">
    <name type="scientific">Candidatus Regiella insecticola 5.15</name>
    <dbReference type="NCBI Taxonomy" id="1005043"/>
    <lineage>
        <taxon>Bacteria</taxon>
        <taxon>Pseudomonadati</taxon>
        <taxon>Pseudomonadota</taxon>
        <taxon>Gammaproteobacteria</taxon>
        <taxon>Enterobacterales</taxon>
        <taxon>Enterobacteriaceae</taxon>
        <taxon>aphid secondary symbionts</taxon>
        <taxon>Candidatus Regiella</taxon>
    </lineage>
</organism>
<accession>G2H0M1</accession>
<name>G2H0M1_9ENTR</name>
<evidence type="ECO:0000256" key="1">
    <source>
        <dbReference type="SAM" id="MobiDB-lite"/>
    </source>
</evidence>
<evidence type="ECO:0000313" key="3">
    <source>
        <dbReference type="EMBL" id="EGY28459.1"/>
    </source>
</evidence>
<dbReference type="Pfam" id="PF12111">
    <property type="entry name" value="PNPase_C"/>
    <property type="match status" value="1"/>
</dbReference>
<dbReference type="PATRIC" id="fig|1005043.3.peg.1480"/>
<reference evidence="3 4" key="1">
    <citation type="journal article" date="2012" name="Genome Res.">
        <title>Genomic basis of endosymbiont-conferred protection against an insect parasitoid.</title>
        <authorList>
            <person name="Hansen A.K."/>
            <person name="Vorburger C."/>
            <person name="Moran N.A."/>
        </authorList>
    </citation>
    <scope>NUCLEOTIDE SEQUENCE [LARGE SCALE GENOMIC DNA]</scope>
    <source>
        <strain evidence="4">R5.15</strain>
    </source>
</reference>
<protein>
    <submittedName>
        <fullName evidence="3">Ribonuclease E</fullName>
    </submittedName>
</protein>
<proteinExistence type="predicted"/>
<evidence type="ECO:0000313" key="4">
    <source>
        <dbReference type="Proteomes" id="UP000004116"/>
    </source>
</evidence>
<dbReference type="EMBL" id="AGCA01000374">
    <property type="protein sequence ID" value="EGY28459.1"/>
    <property type="molecule type" value="Genomic_DNA"/>
</dbReference>
<dbReference type="Proteomes" id="UP000004116">
    <property type="component" value="Unassembled WGS sequence"/>
</dbReference>
<dbReference type="AlphaFoldDB" id="G2H0M1"/>
<comment type="caution">
    <text evidence="3">The sequence shown here is derived from an EMBL/GenBank/DDBJ whole genome shotgun (WGS) entry which is preliminary data.</text>
</comment>
<dbReference type="InterPro" id="IPR021968">
    <property type="entry name" value="PNPase_C"/>
</dbReference>
<evidence type="ECO:0000259" key="2">
    <source>
        <dbReference type="Pfam" id="PF12111"/>
    </source>
</evidence>
<feature type="compositionally biased region" description="Basic residues" evidence="1">
    <location>
        <begin position="25"/>
        <end position="43"/>
    </location>
</feature>
<sequence>MTVTTVTESDEITHDGTHNENGIPRRSRRSPRHLRVSGQRRRRYRDERYPAQSSMPLAGAFASPEMASGKVWISYPLVNPSEPTEQQEPMVTESPLLTVENTIKSQIPVIVIPPLVNEPEVRVIAKQENSYPSGMLFKHHASAPMTRAPAADYVQPAPIPIQSDWKRASFDFIGKGSAGAHAAVNQAGAPATKPAVSK</sequence>
<feature type="region of interest" description="Disordered" evidence="1">
    <location>
        <begin position="1"/>
        <end position="51"/>
    </location>
</feature>